<reference evidence="1 2" key="1">
    <citation type="submission" date="2017-11" db="EMBL/GenBank/DDBJ databases">
        <title>De-novo sequencing of pomegranate (Punica granatum L.) genome.</title>
        <authorList>
            <person name="Akparov Z."/>
            <person name="Amiraslanov A."/>
            <person name="Hajiyeva S."/>
            <person name="Abbasov M."/>
            <person name="Kaur K."/>
            <person name="Hamwieh A."/>
            <person name="Solovyev V."/>
            <person name="Salamov A."/>
            <person name="Braich B."/>
            <person name="Kosarev P."/>
            <person name="Mahmoud A."/>
            <person name="Hajiyev E."/>
            <person name="Babayeva S."/>
            <person name="Izzatullayeva V."/>
            <person name="Mammadov A."/>
            <person name="Mammadov A."/>
            <person name="Sharifova S."/>
            <person name="Ojaghi J."/>
            <person name="Eynullazada K."/>
            <person name="Bayramov B."/>
            <person name="Abdulazimova A."/>
            <person name="Shahmuradov I."/>
        </authorList>
    </citation>
    <scope>NUCLEOTIDE SEQUENCE [LARGE SCALE GENOMIC DNA]</scope>
    <source>
        <strain evidence="2">cv. AG2017</strain>
        <tissue evidence="1">Leaf</tissue>
    </source>
</reference>
<dbReference type="AlphaFoldDB" id="A0A2I0KA44"/>
<dbReference type="PANTHER" id="PTHR33710:SF71">
    <property type="entry name" value="ENDONUCLEASE_EXONUCLEASE_PHOSPHATASE DOMAIN-CONTAINING PROTEIN"/>
    <property type="match status" value="1"/>
</dbReference>
<proteinExistence type="predicted"/>
<dbReference type="SUPFAM" id="SSF56219">
    <property type="entry name" value="DNase I-like"/>
    <property type="match status" value="1"/>
</dbReference>
<protein>
    <recommendedName>
        <fullName evidence="3">Reverse transcriptase Ty1/copia-type domain-containing protein</fullName>
    </recommendedName>
</protein>
<dbReference type="Gene3D" id="3.60.10.10">
    <property type="entry name" value="Endonuclease/exonuclease/phosphatase"/>
    <property type="match status" value="1"/>
</dbReference>
<comment type="caution">
    <text evidence="1">The sequence shown here is derived from an EMBL/GenBank/DDBJ whole genome shotgun (WGS) entry which is preliminary data.</text>
</comment>
<dbReference type="EMBL" id="PGOL01000751">
    <property type="protein sequence ID" value="PKI65411.1"/>
    <property type="molecule type" value="Genomic_DNA"/>
</dbReference>
<dbReference type="STRING" id="22663.A0A2I0KA44"/>
<dbReference type="InterPro" id="IPR036691">
    <property type="entry name" value="Endo/exonu/phosph_ase_sf"/>
</dbReference>
<evidence type="ECO:0000313" key="1">
    <source>
        <dbReference type="EMBL" id="PKI65411.1"/>
    </source>
</evidence>
<accession>A0A2I0KA44</accession>
<evidence type="ECO:0008006" key="3">
    <source>
        <dbReference type="Google" id="ProtNLM"/>
    </source>
</evidence>
<dbReference type="PANTHER" id="PTHR33710">
    <property type="entry name" value="BNAC02G09200D PROTEIN"/>
    <property type="match status" value="1"/>
</dbReference>
<evidence type="ECO:0000313" key="2">
    <source>
        <dbReference type="Proteomes" id="UP000233551"/>
    </source>
</evidence>
<keyword evidence="2" id="KW-1185">Reference proteome</keyword>
<gene>
    <name evidence="1" type="ORF">CRG98_014150</name>
</gene>
<organism evidence="1 2">
    <name type="scientific">Punica granatum</name>
    <name type="common">Pomegranate</name>
    <dbReference type="NCBI Taxonomy" id="22663"/>
    <lineage>
        <taxon>Eukaryota</taxon>
        <taxon>Viridiplantae</taxon>
        <taxon>Streptophyta</taxon>
        <taxon>Embryophyta</taxon>
        <taxon>Tracheophyta</taxon>
        <taxon>Spermatophyta</taxon>
        <taxon>Magnoliopsida</taxon>
        <taxon>eudicotyledons</taxon>
        <taxon>Gunneridae</taxon>
        <taxon>Pentapetalae</taxon>
        <taxon>rosids</taxon>
        <taxon>malvids</taxon>
        <taxon>Myrtales</taxon>
        <taxon>Lythraceae</taxon>
        <taxon>Punica</taxon>
    </lineage>
</organism>
<name>A0A2I0KA44_PUNGR</name>
<sequence length="363" mass="40908">MKDLGEATYILGIRIYRDRPKRFIGLSQSLYLDKVLKRFNMLDSKRGLLPLRQGIHLSKAMSPKTLEERENMAKVLYASAIGSLMYFMLCTRPNITAFLCGCGARHRSARKRREVLLGESRVLVDKLEAEHLISSTPTSMGLLLQEDQSLELYPELTDLSAFTDNFTHPHLLHMIMLVWNCSEATNHNFRRTVLDLRVDLRIIATAKQEIHALVEVIPSHLFGLLSVVYACHNLIDRNNLITLSNAHDLPWTVLGDFNDILDPSEKLGGKPVDSRASSRSREIIEKCKLIDVGLSGLRFTWSNLRNRDGLIQECLDRVITNASSLLSFPIFKCLIFLGCILTAAPLKLTSLLIQAVVSLALLD</sequence>
<dbReference type="Proteomes" id="UP000233551">
    <property type="component" value="Unassembled WGS sequence"/>
</dbReference>